<dbReference type="EMBL" id="CP035758">
    <property type="protein sequence ID" value="QBD81154.1"/>
    <property type="molecule type" value="Genomic_DNA"/>
</dbReference>
<dbReference type="GO" id="GO:0005829">
    <property type="term" value="C:cytosol"/>
    <property type="evidence" value="ECO:0007669"/>
    <property type="project" value="TreeGrafter"/>
</dbReference>
<accession>A0A4P6JZI4</accession>
<dbReference type="PANTHER" id="PTHR11803:SF44">
    <property type="entry name" value="RUTC FAMILY PROTEIN YJGH"/>
    <property type="match status" value="1"/>
</dbReference>
<dbReference type="CDD" id="cd00448">
    <property type="entry name" value="YjgF_YER057c_UK114_family"/>
    <property type="match status" value="1"/>
</dbReference>
<dbReference type="RefSeq" id="WP_129892215.1">
    <property type="nucleotide sequence ID" value="NZ_CP035758.1"/>
</dbReference>
<evidence type="ECO:0000313" key="1">
    <source>
        <dbReference type="EMBL" id="QBD81154.1"/>
    </source>
</evidence>
<organism evidence="1 2">
    <name type="scientific">Ktedonosporobacter rubrisoli</name>
    <dbReference type="NCBI Taxonomy" id="2509675"/>
    <lineage>
        <taxon>Bacteria</taxon>
        <taxon>Bacillati</taxon>
        <taxon>Chloroflexota</taxon>
        <taxon>Ktedonobacteria</taxon>
        <taxon>Ktedonobacterales</taxon>
        <taxon>Ktedonosporobacteraceae</taxon>
        <taxon>Ktedonosporobacter</taxon>
    </lineage>
</organism>
<dbReference type="GO" id="GO:0019239">
    <property type="term" value="F:deaminase activity"/>
    <property type="evidence" value="ECO:0007669"/>
    <property type="project" value="TreeGrafter"/>
</dbReference>
<dbReference type="AlphaFoldDB" id="A0A4P6JZI4"/>
<reference evidence="1 2" key="1">
    <citation type="submission" date="2019-01" db="EMBL/GenBank/DDBJ databases">
        <title>Ktedonosporobacter rubrisoli SCAWS-G2.</title>
        <authorList>
            <person name="Huang Y."/>
            <person name="Yan B."/>
        </authorList>
    </citation>
    <scope>NUCLEOTIDE SEQUENCE [LARGE SCALE GENOMIC DNA]</scope>
    <source>
        <strain evidence="1 2">SCAWS-G2</strain>
    </source>
</reference>
<dbReference type="OrthoDB" id="9799840at2"/>
<name>A0A4P6JZI4_KTERU</name>
<dbReference type="SUPFAM" id="SSF55298">
    <property type="entry name" value="YjgF-like"/>
    <property type="match status" value="1"/>
</dbReference>
<dbReference type="InterPro" id="IPR035959">
    <property type="entry name" value="RutC-like_sf"/>
</dbReference>
<keyword evidence="2" id="KW-1185">Reference proteome</keyword>
<dbReference type="KEGG" id="kbs:EPA93_36355"/>
<sequence>MTHISHNPAQVTAPIGGYSHGLEVKAGARLLFISGQIPETPDGYVPQQFAEQCRAIWNNIFAILQSAGMDKEHLVKVITFLTDASQVQANSEIRQQLLGDCHPALTVMIAQTLQSEWLLEIEAVAASYY</sequence>
<gene>
    <name evidence="1" type="ORF">EPA93_36355</name>
</gene>
<proteinExistence type="predicted"/>
<dbReference type="Proteomes" id="UP000290365">
    <property type="component" value="Chromosome"/>
</dbReference>
<dbReference type="Gene3D" id="3.30.1330.40">
    <property type="entry name" value="RutC-like"/>
    <property type="match status" value="1"/>
</dbReference>
<evidence type="ECO:0000313" key="2">
    <source>
        <dbReference type="Proteomes" id="UP000290365"/>
    </source>
</evidence>
<dbReference type="InterPro" id="IPR006175">
    <property type="entry name" value="YjgF/YER057c/UK114"/>
</dbReference>
<dbReference type="PANTHER" id="PTHR11803">
    <property type="entry name" value="2-IMINOBUTANOATE/2-IMINOPROPANOATE DEAMINASE RIDA"/>
    <property type="match status" value="1"/>
</dbReference>
<dbReference type="Pfam" id="PF01042">
    <property type="entry name" value="Ribonuc_L-PSP"/>
    <property type="match status" value="1"/>
</dbReference>
<protein>
    <submittedName>
        <fullName evidence="1">RidA family protein</fullName>
    </submittedName>
</protein>